<dbReference type="GO" id="GO:0003723">
    <property type="term" value="F:RNA binding"/>
    <property type="evidence" value="ECO:0007669"/>
    <property type="project" value="TreeGrafter"/>
</dbReference>
<keyword evidence="2" id="KW-1133">Transmembrane helix</keyword>
<accession>A0A915HGT1</accession>
<proteinExistence type="inferred from homology"/>
<protein>
    <submittedName>
        <fullName evidence="4">Uncharacterized protein</fullName>
    </submittedName>
</protein>
<evidence type="ECO:0000256" key="1">
    <source>
        <dbReference type="ARBA" id="ARBA00008372"/>
    </source>
</evidence>
<dbReference type="AlphaFoldDB" id="A0A915HGT1"/>
<dbReference type="InterPro" id="IPR036397">
    <property type="entry name" value="RNaseH_sf"/>
</dbReference>
<dbReference type="GO" id="GO:0005634">
    <property type="term" value="C:nucleus"/>
    <property type="evidence" value="ECO:0007669"/>
    <property type="project" value="TreeGrafter"/>
</dbReference>
<feature type="transmembrane region" description="Helical" evidence="2">
    <location>
        <begin position="364"/>
        <end position="382"/>
    </location>
</feature>
<dbReference type="Proteomes" id="UP000887565">
    <property type="component" value="Unplaced"/>
</dbReference>
<dbReference type="GO" id="GO:1990432">
    <property type="term" value="P:siRNA 3'-end processing"/>
    <property type="evidence" value="ECO:0007669"/>
    <property type="project" value="TreeGrafter"/>
</dbReference>
<evidence type="ECO:0000313" key="3">
    <source>
        <dbReference type="Proteomes" id="UP000887565"/>
    </source>
</evidence>
<dbReference type="GO" id="GO:0005783">
    <property type="term" value="C:endoplasmic reticulum"/>
    <property type="evidence" value="ECO:0007669"/>
    <property type="project" value="TreeGrafter"/>
</dbReference>
<evidence type="ECO:0000256" key="2">
    <source>
        <dbReference type="SAM" id="Phobius"/>
    </source>
</evidence>
<dbReference type="GO" id="GO:1990431">
    <property type="term" value="P:priRNA 3'-end processing"/>
    <property type="evidence" value="ECO:0007669"/>
    <property type="project" value="TreeGrafter"/>
</dbReference>
<dbReference type="PANTHER" id="PTHR15092">
    <property type="entry name" value="POLY A -SPECIFIC RIBONUCLEASE/TARGET OF EGR1, MEMBER 1"/>
    <property type="match status" value="1"/>
</dbReference>
<dbReference type="Gene3D" id="3.30.420.10">
    <property type="entry name" value="Ribonuclease H-like superfamily/Ribonuclease H"/>
    <property type="match status" value="1"/>
</dbReference>
<dbReference type="InterPro" id="IPR012337">
    <property type="entry name" value="RNaseH-like_sf"/>
</dbReference>
<keyword evidence="2" id="KW-0812">Transmembrane</keyword>
<sequence>MAQNWPKKPMRINQHVFRFSEKGYVDVDFNESDGLSRTLVAHRLSKSFPQFNVSFNKSLTKLRFELLLDENARNIRKSDFTDELLYELRGCGIIFDFLSDCRKPILAHNCFMDLLYIYDKFFDRLPENYADFKEKMHSQLGLIIDTKYLALNMINDLTNLGCKSYSLGSLYRFLEVEDKFQFPKPGSATVVLNEICGKYNLEKDTAYFLHEAGYDAYLVGVIFLRLSHFLHFKEKQQIECRPIEFQQNLRAVDRFVNKINLIRSSTAYANLAGQEILYVKPNLLVARLIKNGHDLKRAYEHLTKKLSLVSGQMDLELMKTSTINKPVYLLSIDGQNEVGKILKSFYNDTLFDVRNYKNSNASRFFAISAGAAVILAFSMFFAKKKLNDKF</sequence>
<dbReference type="GO" id="GO:0000289">
    <property type="term" value="P:nuclear-transcribed mRNA poly(A) tail shortening"/>
    <property type="evidence" value="ECO:0007669"/>
    <property type="project" value="TreeGrafter"/>
</dbReference>
<comment type="similarity">
    <text evidence="1">Belongs to the CAF1 family.</text>
</comment>
<dbReference type="SUPFAM" id="SSF53098">
    <property type="entry name" value="Ribonuclease H-like"/>
    <property type="match status" value="1"/>
</dbReference>
<dbReference type="GO" id="GO:0000175">
    <property type="term" value="F:3'-5'-RNA exonuclease activity"/>
    <property type="evidence" value="ECO:0007669"/>
    <property type="project" value="TreeGrafter"/>
</dbReference>
<reference evidence="4" key="1">
    <citation type="submission" date="2022-11" db="UniProtKB">
        <authorList>
            <consortium name="WormBaseParasite"/>
        </authorList>
    </citation>
    <scope>IDENTIFICATION</scope>
</reference>
<dbReference type="Pfam" id="PF04857">
    <property type="entry name" value="CAF1"/>
    <property type="match status" value="1"/>
</dbReference>
<name>A0A915HGT1_ROMCU</name>
<dbReference type="InterPro" id="IPR006941">
    <property type="entry name" value="RNase_CAF1"/>
</dbReference>
<keyword evidence="2" id="KW-0472">Membrane</keyword>
<keyword evidence="3" id="KW-1185">Reference proteome</keyword>
<dbReference type="InterPro" id="IPR051181">
    <property type="entry name" value="CAF1_poly(A)_ribonucleases"/>
</dbReference>
<organism evidence="3 4">
    <name type="scientific">Romanomermis culicivorax</name>
    <name type="common">Nematode worm</name>
    <dbReference type="NCBI Taxonomy" id="13658"/>
    <lineage>
        <taxon>Eukaryota</taxon>
        <taxon>Metazoa</taxon>
        <taxon>Ecdysozoa</taxon>
        <taxon>Nematoda</taxon>
        <taxon>Enoplea</taxon>
        <taxon>Dorylaimia</taxon>
        <taxon>Mermithida</taxon>
        <taxon>Mermithoidea</taxon>
        <taxon>Mermithidae</taxon>
        <taxon>Romanomermis</taxon>
    </lineage>
</organism>
<evidence type="ECO:0000313" key="4">
    <source>
        <dbReference type="WBParaSite" id="nRc.2.0.1.t00823-RA"/>
    </source>
</evidence>
<dbReference type="WBParaSite" id="nRc.2.0.1.t00823-RA">
    <property type="protein sequence ID" value="nRc.2.0.1.t00823-RA"/>
    <property type="gene ID" value="nRc.2.0.1.g00823"/>
</dbReference>
<dbReference type="PANTHER" id="PTHR15092:SF22">
    <property type="entry name" value="POLY(A)-SPECIFIC RIBONUCLEASE PNLDC1"/>
    <property type="match status" value="1"/>
</dbReference>